<evidence type="ECO:0000313" key="1">
    <source>
        <dbReference type="EMBL" id="CAI9753866.1"/>
    </source>
</evidence>
<keyword evidence="2" id="KW-1185">Reference proteome</keyword>
<protein>
    <submittedName>
        <fullName evidence="1">Uncharacterized protein</fullName>
    </submittedName>
</protein>
<name>A0AAD2DJQ2_9LAMI</name>
<dbReference type="EMBL" id="OU503036">
    <property type="protein sequence ID" value="CAI9753866.1"/>
    <property type="molecule type" value="Genomic_DNA"/>
</dbReference>
<reference evidence="1" key="1">
    <citation type="submission" date="2023-05" db="EMBL/GenBank/DDBJ databases">
        <authorList>
            <person name="Huff M."/>
        </authorList>
    </citation>
    <scope>NUCLEOTIDE SEQUENCE</scope>
</reference>
<accession>A0AAD2DJQ2</accession>
<proteinExistence type="predicted"/>
<evidence type="ECO:0000313" key="2">
    <source>
        <dbReference type="Proteomes" id="UP000834106"/>
    </source>
</evidence>
<organism evidence="1 2">
    <name type="scientific">Fraxinus pennsylvanica</name>
    <dbReference type="NCBI Taxonomy" id="56036"/>
    <lineage>
        <taxon>Eukaryota</taxon>
        <taxon>Viridiplantae</taxon>
        <taxon>Streptophyta</taxon>
        <taxon>Embryophyta</taxon>
        <taxon>Tracheophyta</taxon>
        <taxon>Spermatophyta</taxon>
        <taxon>Magnoliopsida</taxon>
        <taxon>eudicotyledons</taxon>
        <taxon>Gunneridae</taxon>
        <taxon>Pentapetalae</taxon>
        <taxon>asterids</taxon>
        <taxon>lamiids</taxon>
        <taxon>Lamiales</taxon>
        <taxon>Oleaceae</taxon>
        <taxon>Oleeae</taxon>
        <taxon>Fraxinus</taxon>
    </lineage>
</organism>
<sequence>MASEDNTSLRVASFSCYLDSTAKENLVQISAKDTKKLPFSQDSLASLRVDSFSYLNTAGENFVFAVPVPVQDPAPAFSFPQETPYPISFERTKSKDGEIGVFDMKLDYKGPCFDKKSVHVNEIVMPGTICESKPTRTRSKRVDHFAVQVPNSRAKNLTAEEEELKEKTPDKPGRSLEVFGSCSSSIYKEPGEKALHARRSCNEEEIEDHCLRLCTDRRWWWFSVPNRQWWLRVCAPSPPAVMKKGSERSVIRCCGGFCLRCAVPFLAAPCVVVGRRCVLFFFFCGVRTTGWWWSAVGVDDGGGTVGSGVGWGRELGGSTGHEIQHRRYSPMAMKGYRGSVAQREAMEVVAAQYR</sequence>
<dbReference type="AlphaFoldDB" id="A0AAD2DJQ2"/>
<gene>
    <name evidence="1" type="ORF">FPE_LOCUS1297</name>
</gene>
<dbReference type="Proteomes" id="UP000834106">
    <property type="component" value="Chromosome 1"/>
</dbReference>